<feature type="transmembrane region" description="Helical" evidence="8">
    <location>
        <begin position="242"/>
        <end position="259"/>
    </location>
</feature>
<dbReference type="InterPro" id="IPR000515">
    <property type="entry name" value="MetI-like"/>
</dbReference>
<feature type="transmembrane region" description="Helical" evidence="8">
    <location>
        <begin position="122"/>
        <end position="139"/>
    </location>
</feature>
<feature type="transmembrane region" description="Helical" evidence="8">
    <location>
        <begin position="215"/>
        <end position="236"/>
    </location>
</feature>
<comment type="caution">
    <text evidence="8">Lacks conserved residue(s) required for the propagation of feature annotation.</text>
</comment>
<sequence length="545" mass="57385">MASETPSSGTWFGSAEKVGRLRGRIFKWTCLGATVLTLALMLVFLLYVANDAFRPFSADPGWLATMGLTVVVPIALLAGYYYRRDRSAGQVAYTALGLPVLVALASGGLWLLFRHIVSPREWFVLVVSIVVAGGLVVGHSRVRHDAVTERLVVTVLVPLLVVVGIPTVLPGLGQFLYLLPVLPNALFSLILGFVLPVAAIVGWRVRAVRDADRDGAIAAGITVAGGLAGLGLGPLVGIHPTSWFVFAAPIVGALVVYVEHVVRNDKGLSGLAFPVVVVAGVFAGLAVTQLLGFAGPDAWLNMDFLTSAHDTDPSEAGIYPTLVGSVLILLVIVLSAFPVGIGAAIYLEEYATSQGRFGTVMELIQVNIANLAGVPSIVYGVLGLAIFINLIGMGRGTAVVAGFTVGLLILPIVIISTQEAIRAVPDSHRQASYAMGATKWQTVRNVVLPESLAGIFTGTILALGRAIGETAPLLMIGIPATVRIAPDSFLSRTGAMPRQIFSWSTQITTEFRYGVLAAGVVTLLVVLLTMNAAAIVLRNRSQQTQ</sequence>
<name>A0ABD6D6A7_9EURY</name>
<dbReference type="PANTHER" id="PTHR43470:SF5">
    <property type="entry name" value="PHOSPHATE TRANSPORT SYSTEM PERMEASE PROTEIN PSTA"/>
    <property type="match status" value="1"/>
</dbReference>
<dbReference type="NCBIfam" id="TIGR00974">
    <property type="entry name" value="3a0107s02c"/>
    <property type="match status" value="1"/>
</dbReference>
<proteinExistence type="inferred from homology"/>
<dbReference type="InterPro" id="IPR035906">
    <property type="entry name" value="MetI-like_sf"/>
</dbReference>
<evidence type="ECO:0000256" key="2">
    <source>
        <dbReference type="ARBA" id="ARBA00007069"/>
    </source>
</evidence>
<feature type="transmembrane region" description="Helical" evidence="8">
    <location>
        <begin position="397"/>
        <end position="415"/>
    </location>
</feature>
<keyword evidence="5 8" id="KW-0812">Transmembrane</keyword>
<dbReference type="AlphaFoldDB" id="A0ABD6D6A7"/>
<feature type="transmembrane region" description="Helical" evidence="8">
    <location>
        <begin position="322"/>
        <end position="347"/>
    </location>
</feature>
<evidence type="ECO:0000256" key="1">
    <source>
        <dbReference type="ARBA" id="ARBA00004651"/>
    </source>
</evidence>
<feature type="transmembrane region" description="Helical" evidence="8">
    <location>
        <begin position="61"/>
        <end position="82"/>
    </location>
</feature>
<dbReference type="RefSeq" id="WP_256394524.1">
    <property type="nucleotide sequence ID" value="NZ_JANHDJ010000001.1"/>
</dbReference>
<feature type="transmembrane region" description="Helical" evidence="8">
    <location>
        <begin position="94"/>
        <end position="116"/>
    </location>
</feature>
<evidence type="ECO:0000256" key="8">
    <source>
        <dbReference type="RuleBase" id="RU363043"/>
    </source>
</evidence>
<comment type="subcellular location">
    <subcellularLocation>
        <location evidence="1 8">Cell membrane</location>
        <topology evidence="1 8">Multi-pass membrane protein</topology>
    </subcellularLocation>
</comment>
<dbReference type="GO" id="GO:0005886">
    <property type="term" value="C:plasma membrane"/>
    <property type="evidence" value="ECO:0007669"/>
    <property type="project" value="UniProtKB-SubCell"/>
</dbReference>
<dbReference type="Gene3D" id="1.10.3720.10">
    <property type="entry name" value="MetI-like"/>
    <property type="match status" value="1"/>
</dbReference>
<gene>
    <name evidence="10" type="primary">pstA</name>
    <name evidence="10" type="ORF">ACFSBW_02910</name>
</gene>
<comment type="similarity">
    <text evidence="2 8">Belongs to the binding-protein-dependent transport system permease family. CysTW subfamily.</text>
</comment>
<keyword evidence="11" id="KW-1185">Reference proteome</keyword>
<feature type="transmembrane region" description="Helical" evidence="8">
    <location>
        <begin position="25"/>
        <end position="49"/>
    </location>
</feature>
<keyword evidence="7 8" id="KW-0472">Membrane</keyword>
<evidence type="ECO:0000313" key="11">
    <source>
        <dbReference type="Proteomes" id="UP001597052"/>
    </source>
</evidence>
<evidence type="ECO:0000256" key="5">
    <source>
        <dbReference type="ARBA" id="ARBA00022692"/>
    </source>
</evidence>
<feature type="domain" description="ABC transmembrane type-1" evidence="9">
    <location>
        <begin position="322"/>
        <end position="534"/>
    </location>
</feature>
<feature type="transmembrane region" description="Helical" evidence="8">
    <location>
        <begin position="271"/>
        <end position="294"/>
    </location>
</feature>
<dbReference type="InterPro" id="IPR005672">
    <property type="entry name" value="Phosphate_PstA"/>
</dbReference>
<feature type="transmembrane region" description="Helical" evidence="8">
    <location>
        <begin position="368"/>
        <end position="391"/>
    </location>
</feature>
<reference evidence="10 11" key="1">
    <citation type="journal article" date="2019" name="Int. J. Syst. Evol. Microbiol.">
        <title>The Global Catalogue of Microorganisms (GCM) 10K type strain sequencing project: providing services to taxonomists for standard genome sequencing and annotation.</title>
        <authorList>
            <consortium name="The Broad Institute Genomics Platform"/>
            <consortium name="The Broad Institute Genome Sequencing Center for Infectious Disease"/>
            <person name="Wu L."/>
            <person name="Ma J."/>
        </authorList>
    </citation>
    <scope>NUCLEOTIDE SEQUENCE [LARGE SCALE GENOMIC DNA]</scope>
    <source>
        <strain evidence="10 11">CGMCC 1.10593</strain>
    </source>
</reference>
<dbReference type="Pfam" id="PF00528">
    <property type="entry name" value="BPD_transp_1"/>
    <property type="match status" value="1"/>
</dbReference>
<evidence type="ECO:0000259" key="9">
    <source>
        <dbReference type="PROSITE" id="PS50928"/>
    </source>
</evidence>
<feature type="transmembrane region" description="Helical" evidence="8">
    <location>
        <begin position="513"/>
        <end position="537"/>
    </location>
</feature>
<accession>A0ABD6D6A7</accession>
<organism evidence="10 11">
    <name type="scientific">Halohasta litorea</name>
    <dbReference type="NCBI Taxonomy" id="869891"/>
    <lineage>
        <taxon>Archaea</taxon>
        <taxon>Methanobacteriati</taxon>
        <taxon>Methanobacteriota</taxon>
        <taxon>Stenosarchaea group</taxon>
        <taxon>Halobacteria</taxon>
        <taxon>Halobacteriales</taxon>
        <taxon>Haloferacaceae</taxon>
        <taxon>Halohasta</taxon>
    </lineage>
</organism>
<dbReference type="CDD" id="cd06261">
    <property type="entry name" value="TM_PBP2"/>
    <property type="match status" value="1"/>
</dbReference>
<feature type="transmembrane region" description="Helical" evidence="8">
    <location>
        <begin position="151"/>
        <end position="169"/>
    </location>
</feature>
<evidence type="ECO:0000256" key="7">
    <source>
        <dbReference type="ARBA" id="ARBA00023136"/>
    </source>
</evidence>
<dbReference type="EMBL" id="JBHUDM010000001">
    <property type="protein sequence ID" value="MFD1640829.1"/>
    <property type="molecule type" value="Genomic_DNA"/>
</dbReference>
<keyword evidence="3" id="KW-0813">Transport</keyword>
<dbReference type="PANTHER" id="PTHR43470">
    <property type="entry name" value="PHOSPHATE TRANSPORT SYSTEM PERMEASE PROTEIN PSTA-RELATED"/>
    <property type="match status" value="1"/>
</dbReference>
<feature type="transmembrane region" description="Helical" evidence="8">
    <location>
        <begin position="181"/>
        <end position="203"/>
    </location>
</feature>
<evidence type="ECO:0000256" key="4">
    <source>
        <dbReference type="ARBA" id="ARBA00022475"/>
    </source>
</evidence>
<dbReference type="Proteomes" id="UP001597052">
    <property type="component" value="Unassembled WGS sequence"/>
</dbReference>
<protein>
    <recommendedName>
        <fullName evidence="8">Phosphate transport system permease protein PstA</fullName>
    </recommendedName>
</protein>
<evidence type="ECO:0000256" key="6">
    <source>
        <dbReference type="ARBA" id="ARBA00022989"/>
    </source>
</evidence>
<comment type="caution">
    <text evidence="10">The sequence shown here is derived from an EMBL/GenBank/DDBJ whole genome shotgun (WGS) entry which is preliminary data.</text>
</comment>
<dbReference type="PROSITE" id="PS50928">
    <property type="entry name" value="ABC_TM1"/>
    <property type="match status" value="1"/>
</dbReference>
<feature type="transmembrane region" description="Helical" evidence="8">
    <location>
        <begin position="446"/>
        <end position="467"/>
    </location>
</feature>
<keyword evidence="6 8" id="KW-1133">Transmembrane helix</keyword>
<evidence type="ECO:0000256" key="3">
    <source>
        <dbReference type="ARBA" id="ARBA00022448"/>
    </source>
</evidence>
<evidence type="ECO:0000313" key="10">
    <source>
        <dbReference type="EMBL" id="MFD1640829.1"/>
    </source>
</evidence>
<keyword evidence="4 8" id="KW-1003">Cell membrane</keyword>
<dbReference type="SUPFAM" id="SSF161098">
    <property type="entry name" value="MetI-like"/>
    <property type="match status" value="1"/>
</dbReference>